<evidence type="ECO:0000313" key="4">
    <source>
        <dbReference type="Proteomes" id="UP000677126"/>
    </source>
</evidence>
<dbReference type="PANTHER" id="PTHR33570">
    <property type="entry name" value="4-CARBOXYMUCONOLACTONE DECARBOXYLASE FAMILY PROTEIN"/>
    <property type="match status" value="1"/>
</dbReference>
<keyword evidence="1" id="KW-0732">Signal</keyword>
<reference evidence="3 4" key="1">
    <citation type="journal article" date="2021" name="Int. J. Syst. Evol. Microbiol.">
        <title>Novosphingobium decolorationis sp. nov., an aniline blue-decolourizing bacterium isolated from East Pacific sediment.</title>
        <authorList>
            <person name="Chen X."/>
            <person name="Dong B."/>
            <person name="Chen T."/>
            <person name="Ren N."/>
            <person name="Wang J."/>
            <person name="Xu Y."/>
            <person name="Yang J."/>
            <person name="Zhu S."/>
            <person name="Chen J."/>
        </authorList>
    </citation>
    <scope>NUCLEOTIDE SEQUENCE [LARGE SCALE GENOMIC DNA]</scope>
    <source>
        <strain evidence="3 4">502str22</strain>
    </source>
</reference>
<organism evidence="3 4">
    <name type="scientific">Novosphingobium decolorationis</name>
    <dbReference type="NCBI Taxonomy" id="2698673"/>
    <lineage>
        <taxon>Bacteria</taxon>
        <taxon>Pseudomonadati</taxon>
        <taxon>Pseudomonadota</taxon>
        <taxon>Alphaproteobacteria</taxon>
        <taxon>Sphingomonadales</taxon>
        <taxon>Sphingomonadaceae</taxon>
        <taxon>Novosphingobium</taxon>
    </lineage>
</organism>
<proteinExistence type="predicted"/>
<dbReference type="InterPro" id="IPR003779">
    <property type="entry name" value="CMD-like"/>
</dbReference>
<sequence>MNKHILAAAAAVAMPGAASAAESVAPDYMQRAAPALARYTDNVLFGDVWKREELSPRDRSVVTLSVLVSTGKSAQIRPHLERALDNGVTPAEIGGLITQLAFYSGWPNAVSAVQIADEVFQERGIEASAIQPATTPLNDKPANDGQRENAVNNGVGQIAPTLGEMTNEVLFDELWLRQDLAPRDRSLVTIVALTASGDADQLGFHLQRGIENGLTKAELGAAMGHLAFYAGWPKAFSGATALGKLGNGN</sequence>
<feature type="domain" description="Carboxymuconolactone decarboxylase-like" evidence="2">
    <location>
        <begin position="34"/>
        <end position="118"/>
    </location>
</feature>
<dbReference type="Pfam" id="PF02627">
    <property type="entry name" value="CMD"/>
    <property type="match status" value="2"/>
</dbReference>
<gene>
    <name evidence="3" type="ORF">HT578_19580</name>
</gene>
<dbReference type="InterPro" id="IPR029032">
    <property type="entry name" value="AhpD-like"/>
</dbReference>
<feature type="chain" id="PRO_5045462946" evidence="1">
    <location>
        <begin position="21"/>
        <end position="249"/>
    </location>
</feature>
<dbReference type="Proteomes" id="UP000677126">
    <property type="component" value="Chromosome"/>
</dbReference>
<evidence type="ECO:0000313" key="3">
    <source>
        <dbReference type="EMBL" id="QVM85612.1"/>
    </source>
</evidence>
<evidence type="ECO:0000256" key="1">
    <source>
        <dbReference type="SAM" id="SignalP"/>
    </source>
</evidence>
<evidence type="ECO:0000259" key="2">
    <source>
        <dbReference type="Pfam" id="PF02627"/>
    </source>
</evidence>
<accession>A0ABX8E9B7</accession>
<dbReference type="EMBL" id="CP054856">
    <property type="protein sequence ID" value="QVM85612.1"/>
    <property type="molecule type" value="Genomic_DNA"/>
</dbReference>
<protein>
    <submittedName>
        <fullName evidence="3">Carboxymuconolactone decarboxylase family protein</fullName>
    </submittedName>
</protein>
<keyword evidence="4" id="KW-1185">Reference proteome</keyword>
<feature type="signal peptide" evidence="1">
    <location>
        <begin position="1"/>
        <end position="20"/>
    </location>
</feature>
<dbReference type="InterPro" id="IPR052512">
    <property type="entry name" value="4CMD/NDH-1_regulator"/>
</dbReference>
<name>A0ABX8E9B7_9SPHN</name>
<dbReference type="RefSeq" id="WP_052321897.1">
    <property type="nucleotide sequence ID" value="NZ_CP054856.1"/>
</dbReference>
<dbReference type="Gene3D" id="1.20.1290.10">
    <property type="entry name" value="AhpD-like"/>
    <property type="match status" value="1"/>
</dbReference>
<feature type="domain" description="Carboxymuconolactone decarboxylase-like" evidence="2">
    <location>
        <begin position="160"/>
        <end position="240"/>
    </location>
</feature>
<dbReference type="SUPFAM" id="SSF69118">
    <property type="entry name" value="AhpD-like"/>
    <property type="match status" value="2"/>
</dbReference>
<dbReference type="PANTHER" id="PTHR33570:SF9">
    <property type="entry name" value="BLL4600 PROTEIN"/>
    <property type="match status" value="1"/>
</dbReference>